<keyword evidence="2" id="KW-1185">Reference proteome</keyword>
<protein>
    <submittedName>
        <fullName evidence="1">Uncharacterized protein</fullName>
    </submittedName>
</protein>
<organism evidence="1 2">
    <name type="scientific">Alligator mississippiensis</name>
    <name type="common">American alligator</name>
    <dbReference type="NCBI Taxonomy" id="8496"/>
    <lineage>
        <taxon>Eukaryota</taxon>
        <taxon>Metazoa</taxon>
        <taxon>Chordata</taxon>
        <taxon>Craniata</taxon>
        <taxon>Vertebrata</taxon>
        <taxon>Euteleostomi</taxon>
        <taxon>Archelosauria</taxon>
        <taxon>Archosauria</taxon>
        <taxon>Crocodylia</taxon>
        <taxon>Alligatoridae</taxon>
        <taxon>Alligatorinae</taxon>
        <taxon>Alligator</taxon>
    </lineage>
</organism>
<sequence length="88" mass="10202">MVEQDIEDVKQQVSATWMSPNEMDCNQSAQETCSAGIAQGPKLWPKLRLLEDINVKNKLKKWIRRGWQIIISSVKTLPRDSQDKKLDY</sequence>
<proteinExistence type="predicted"/>
<evidence type="ECO:0000313" key="2">
    <source>
        <dbReference type="Proteomes" id="UP000050525"/>
    </source>
</evidence>
<dbReference type="AlphaFoldDB" id="A0A151PIJ7"/>
<accession>A0A151PIJ7</accession>
<gene>
    <name evidence="1" type="ORF">Y1Q_0020259</name>
</gene>
<comment type="caution">
    <text evidence="1">The sequence shown here is derived from an EMBL/GenBank/DDBJ whole genome shotgun (WGS) entry which is preliminary data.</text>
</comment>
<reference evidence="1 2" key="1">
    <citation type="journal article" date="2012" name="Genome Biol.">
        <title>Sequencing three crocodilian genomes to illuminate the evolution of archosaurs and amniotes.</title>
        <authorList>
            <person name="St John J.A."/>
            <person name="Braun E.L."/>
            <person name="Isberg S.R."/>
            <person name="Miles L.G."/>
            <person name="Chong A.Y."/>
            <person name="Gongora J."/>
            <person name="Dalzell P."/>
            <person name="Moran C."/>
            <person name="Bed'hom B."/>
            <person name="Abzhanov A."/>
            <person name="Burgess S.C."/>
            <person name="Cooksey A.M."/>
            <person name="Castoe T.A."/>
            <person name="Crawford N.G."/>
            <person name="Densmore L.D."/>
            <person name="Drew J.C."/>
            <person name="Edwards S.V."/>
            <person name="Faircloth B.C."/>
            <person name="Fujita M.K."/>
            <person name="Greenwold M.J."/>
            <person name="Hoffmann F.G."/>
            <person name="Howard J.M."/>
            <person name="Iguchi T."/>
            <person name="Janes D.E."/>
            <person name="Khan S.Y."/>
            <person name="Kohno S."/>
            <person name="de Koning A.J."/>
            <person name="Lance S.L."/>
            <person name="McCarthy F.M."/>
            <person name="McCormack J.E."/>
            <person name="Merchant M.E."/>
            <person name="Peterson D.G."/>
            <person name="Pollock D.D."/>
            <person name="Pourmand N."/>
            <person name="Raney B.J."/>
            <person name="Roessler K.A."/>
            <person name="Sanford J.R."/>
            <person name="Sawyer R.H."/>
            <person name="Schmidt C.J."/>
            <person name="Triplett E.W."/>
            <person name="Tuberville T.D."/>
            <person name="Venegas-Anaya M."/>
            <person name="Howard J.T."/>
            <person name="Jarvis E.D."/>
            <person name="Guillette L.J.Jr."/>
            <person name="Glenn T.C."/>
            <person name="Green R.E."/>
            <person name="Ray D.A."/>
        </authorList>
    </citation>
    <scope>NUCLEOTIDE SEQUENCE [LARGE SCALE GENOMIC DNA]</scope>
    <source>
        <strain evidence="1">KSC_2009_1</strain>
    </source>
</reference>
<dbReference type="EMBL" id="AKHW03000178">
    <property type="protein sequence ID" value="KYO48916.1"/>
    <property type="molecule type" value="Genomic_DNA"/>
</dbReference>
<evidence type="ECO:0000313" key="1">
    <source>
        <dbReference type="EMBL" id="KYO48916.1"/>
    </source>
</evidence>
<dbReference type="Proteomes" id="UP000050525">
    <property type="component" value="Unassembled WGS sequence"/>
</dbReference>
<name>A0A151PIJ7_ALLMI</name>